<dbReference type="OrthoDB" id="581870at2"/>
<proteinExistence type="predicted"/>
<dbReference type="eggNOG" id="COG1280">
    <property type="taxonomic scope" value="Bacteria"/>
</dbReference>
<name>A1WU04_HALHL</name>
<dbReference type="InterPro" id="IPR001123">
    <property type="entry name" value="LeuE-type"/>
</dbReference>
<keyword evidence="5 6" id="KW-0472">Membrane</keyword>
<keyword evidence="8" id="KW-1185">Reference proteome</keyword>
<dbReference type="Proteomes" id="UP000000647">
    <property type="component" value="Chromosome"/>
</dbReference>
<keyword evidence="2" id="KW-1003">Cell membrane</keyword>
<keyword evidence="3 6" id="KW-0812">Transmembrane</keyword>
<dbReference type="KEGG" id="hha:Hhal_0372"/>
<evidence type="ECO:0000313" key="8">
    <source>
        <dbReference type="Proteomes" id="UP000000647"/>
    </source>
</evidence>
<dbReference type="HOGENOM" id="CLU_079569_0_1_6"/>
<feature type="transmembrane region" description="Helical" evidence="6">
    <location>
        <begin position="195"/>
        <end position="214"/>
    </location>
</feature>
<keyword evidence="4 6" id="KW-1133">Transmembrane helix</keyword>
<dbReference type="PANTHER" id="PTHR30086">
    <property type="entry name" value="ARGININE EXPORTER PROTEIN ARGO"/>
    <property type="match status" value="1"/>
</dbReference>
<dbReference type="PANTHER" id="PTHR30086:SF16">
    <property type="entry name" value="AMINO ACID EFFLUX PERMEASE RHTB FAMILY"/>
    <property type="match status" value="1"/>
</dbReference>
<dbReference type="EMBL" id="CP000544">
    <property type="protein sequence ID" value="ABM61166.1"/>
    <property type="molecule type" value="Genomic_DNA"/>
</dbReference>
<dbReference type="RefSeq" id="WP_011813189.1">
    <property type="nucleotide sequence ID" value="NC_008789.1"/>
</dbReference>
<gene>
    <name evidence="7" type="ordered locus">Hhal_0372</name>
</gene>
<feature type="transmembrane region" description="Helical" evidence="6">
    <location>
        <begin position="158"/>
        <end position="183"/>
    </location>
</feature>
<organism evidence="7 8">
    <name type="scientific">Halorhodospira halophila (strain DSM 244 / SL1)</name>
    <name type="common">Ectothiorhodospira halophila (strain DSM 244 / SL1)</name>
    <dbReference type="NCBI Taxonomy" id="349124"/>
    <lineage>
        <taxon>Bacteria</taxon>
        <taxon>Pseudomonadati</taxon>
        <taxon>Pseudomonadota</taxon>
        <taxon>Gammaproteobacteria</taxon>
        <taxon>Chromatiales</taxon>
        <taxon>Ectothiorhodospiraceae</taxon>
        <taxon>Halorhodospira</taxon>
    </lineage>
</organism>
<evidence type="ECO:0000256" key="5">
    <source>
        <dbReference type="ARBA" id="ARBA00023136"/>
    </source>
</evidence>
<dbReference type="Pfam" id="PF01810">
    <property type="entry name" value="LysE"/>
    <property type="match status" value="1"/>
</dbReference>
<evidence type="ECO:0000256" key="2">
    <source>
        <dbReference type="ARBA" id="ARBA00022475"/>
    </source>
</evidence>
<feature type="transmembrane region" description="Helical" evidence="6">
    <location>
        <begin position="126"/>
        <end position="146"/>
    </location>
</feature>
<dbReference type="GO" id="GO:0015171">
    <property type="term" value="F:amino acid transmembrane transporter activity"/>
    <property type="evidence" value="ECO:0007669"/>
    <property type="project" value="TreeGrafter"/>
</dbReference>
<accession>A1WU04</accession>
<feature type="transmembrane region" description="Helical" evidence="6">
    <location>
        <begin position="41"/>
        <end position="67"/>
    </location>
</feature>
<evidence type="ECO:0000313" key="7">
    <source>
        <dbReference type="EMBL" id="ABM61166.1"/>
    </source>
</evidence>
<reference evidence="8" key="1">
    <citation type="submission" date="2006-12" db="EMBL/GenBank/DDBJ databases">
        <title>Complete sequence of Halorhodospira halophila SL1.</title>
        <authorList>
            <consortium name="US DOE Joint Genome Institute"/>
            <person name="Copeland A."/>
            <person name="Lucas S."/>
            <person name="Lapidus A."/>
            <person name="Barry K."/>
            <person name="Detter J.C."/>
            <person name="Glavina del Rio T."/>
            <person name="Hammon N."/>
            <person name="Israni S."/>
            <person name="Dalin E."/>
            <person name="Tice H."/>
            <person name="Pitluck S."/>
            <person name="Saunders E."/>
            <person name="Brettin T."/>
            <person name="Bruce D."/>
            <person name="Han C."/>
            <person name="Tapia R."/>
            <person name="Schmutz J."/>
            <person name="Larimer F."/>
            <person name="Land M."/>
            <person name="Hauser L."/>
            <person name="Kyrpides N."/>
            <person name="Mikhailova N."/>
            <person name="Hoff W."/>
            <person name="Richardson P."/>
        </authorList>
    </citation>
    <scope>NUCLEOTIDE SEQUENCE [LARGE SCALE GENOMIC DNA]</scope>
    <source>
        <strain evidence="8">DSM 244 / SL1</strain>
    </source>
</reference>
<dbReference type="AlphaFoldDB" id="A1WU04"/>
<protein>
    <submittedName>
        <fullName evidence="7">Lysine exporter protein (LYSE/YGGA)</fullName>
    </submittedName>
</protein>
<evidence type="ECO:0000256" key="3">
    <source>
        <dbReference type="ARBA" id="ARBA00022692"/>
    </source>
</evidence>
<evidence type="ECO:0000256" key="4">
    <source>
        <dbReference type="ARBA" id="ARBA00022989"/>
    </source>
</evidence>
<evidence type="ECO:0000256" key="6">
    <source>
        <dbReference type="SAM" id="Phobius"/>
    </source>
</evidence>
<dbReference type="GO" id="GO:0005886">
    <property type="term" value="C:plasma membrane"/>
    <property type="evidence" value="ECO:0007669"/>
    <property type="project" value="UniProtKB-SubCell"/>
</dbReference>
<evidence type="ECO:0000256" key="1">
    <source>
        <dbReference type="ARBA" id="ARBA00004651"/>
    </source>
</evidence>
<comment type="subcellular location">
    <subcellularLocation>
        <location evidence="1">Cell membrane</location>
        <topology evidence="1">Multi-pass membrane protein</topology>
    </subcellularLocation>
</comment>
<reference evidence="7 8" key="2">
    <citation type="journal article" date="2013" name="Stand. Genomic Sci.">
        <title>Complete genome sequence of Halorhodospira halophila SL1.</title>
        <authorList>
            <person name="Challacombe J.F."/>
            <person name="Majid S."/>
            <person name="Deole R."/>
            <person name="Brettin T.S."/>
            <person name="Bruce D."/>
            <person name="Delano S.F."/>
            <person name="Detter J.C."/>
            <person name="Gleasner C.D."/>
            <person name="Han C.S."/>
            <person name="Misra M."/>
            <person name="Reitenga K.G."/>
            <person name="Mikhailova N."/>
            <person name="Woyke T."/>
            <person name="Pitluck S."/>
            <person name="Nolan M."/>
            <person name="Land M.L."/>
            <person name="Saunders E."/>
            <person name="Tapia R."/>
            <person name="Lapidus A."/>
            <person name="Ivanova N."/>
            <person name="Hoff W.D."/>
        </authorList>
    </citation>
    <scope>NUCLEOTIDE SEQUENCE [LARGE SCALE GENOMIC DNA]</scope>
    <source>
        <strain evidence="8">DSM 244 / SL1</strain>
    </source>
</reference>
<sequence>MVLSDWLLLLTVCALGAMTPGPSLAVVVRHSLSSGRPAGLAAAVAHGIGVGGYAALSVAGLAGLLAAHPTLLAAVQGLGAAYLAWLAVQSARQAHSSAAASATAHPHSTASSAPPGNRIQAARDGFLMALLNPKIALFFLAIFSPFTDPGQAAWEQALMVAVAAGVDMGWYAAVATLFALPVWRARLAARQRLREGIFAVVLGMLALYTAWVALGSV</sequence>